<keyword evidence="8" id="KW-1185">Reference proteome</keyword>
<dbReference type="InterPro" id="IPR048395">
    <property type="entry name" value="Glyco_hydro_31_C"/>
</dbReference>
<dbReference type="CDD" id="cd06591">
    <property type="entry name" value="GH31_xylosidase_XylS"/>
    <property type="match status" value="1"/>
</dbReference>
<feature type="domain" description="Glycosyl hydrolase family 31 C-terminal" evidence="6">
    <location>
        <begin position="580"/>
        <end position="665"/>
    </location>
</feature>
<dbReference type="InterPro" id="IPR013780">
    <property type="entry name" value="Glyco_hydro_b"/>
</dbReference>
<reference evidence="7" key="1">
    <citation type="submission" date="2022-10" db="EMBL/GenBank/DDBJ databases">
        <title>Genome sequence of Actinomyces israelii ATCC 10048.</title>
        <authorList>
            <person name="Watt R.M."/>
            <person name="Tong W.M."/>
        </authorList>
    </citation>
    <scope>NUCLEOTIDE SEQUENCE</scope>
    <source>
        <strain evidence="7">ATCC 10048</strain>
    </source>
</reference>
<dbReference type="Pfam" id="PF01055">
    <property type="entry name" value="Glyco_hydro_31_2nd"/>
    <property type="match status" value="1"/>
</dbReference>
<evidence type="ECO:0000256" key="2">
    <source>
        <dbReference type="RuleBase" id="RU361185"/>
    </source>
</evidence>
<dbReference type="InterPro" id="IPR051816">
    <property type="entry name" value="Glycosyl_Hydrolase_31"/>
</dbReference>
<dbReference type="CDD" id="cd14752">
    <property type="entry name" value="GH31_N"/>
    <property type="match status" value="1"/>
</dbReference>
<dbReference type="SUPFAM" id="SSF51445">
    <property type="entry name" value="(Trans)glycosidases"/>
    <property type="match status" value="1"/>
</dbReference>
<organism evidence="7 8">
    <name type="scientific">Actinomyces israelii</name>
    <dbReference type="NCBI Taxonomy" id="1659"/>
    <lineage>
        <taxon>Bacteria</taxon>
        <taxon>Bacillati</taxon>
        <taxon>Actinomycetota</taxon>
        <taxon>Actinomycetes</taxon>
        <taxon>Actinomycetales</taxon>
        <taxon>Actinomycetaceae</taxon>
        <taxon>Actinomyces</taxon>
    </lineage>
</organism>
<evidence type="ECO:0000259" key="6">
    <source>
        <dbReference type="Pfam" id="PF21365"/>
    </source>
</evidence>
<dbReference type="GO" id="GO:0016787">
    <property type="term" value="F:hydrolase activity"/>
    <property type="evidence" value="ECO:0007669"/>
    <property type="project" value="UniProtKB-KW"/>
</dbReference>
<dbReference type="Gene3D" id="2.60.40.1760">
    <property type="entry name" value="glycosyl hydrolase (family 31)"/>
    <property type="match status" value="1"/>
</dbReference>
<evidence type="ECO:0000313" key="7">
    <source>
        <dbReference type="EMBL" id="MCZ0856754.1"/>
    </source>
</evidence>
<dbReference type="SUPFAM" id="SSF51011">
    <property type="entry name" value="Glycosyl hydrolase domain"/>
    <property type="match status" value="1"/>
</dbReference>
<dbReference type="Pfam" id="PF21365">
    <property type="entry name" value="Glyco_hydro_31_3rd"/>
    <property type="match status" value="1"/>
</dbReference>
<dbReference type="PANTHER" id="PTHR43863">
    <property type="entry name" value="HYDROLASE, PUTATIVE (AFU_ORTHOLOGUE AFUA_1G03140)-RELATED"/>
    <property type="match status" value="1"/>
</dbReference>
<dbReference type="InterPro" id="IPR017853">
    <property type="entry name" value="GH"/>
</dbReference>
<dbReference type="InterPro" id="IPR011013">
    <property type="entry name" value="Gal_mutarotase_sf_dom"/>
</dbReference>
<dbReference type="InterPro" id="IPR000322">
    <property type="entry name" value="Glyco_hydro_31_TIM"/>
</dbReference>
<evidence type="ECO:0000313" key="8">
    <source>
        <dbReference type="Proteomes" id="UP001072034"/>
    </source>
</evidence>
<feature type="domain" description="Glycoside hydrolase family 31 N-terminal" evidence="5">
    <location>
        <begin position="101"/>
        <end position="189"/>
    </location>
</feature>
<proteinExistence type="inferred from homology"/>
<protein>
    <submittedName>
        <fullName evidence="7">Glycoside hydrolase family 31 protein</fullName>
    </submittedName>
</protein>
<feature type="domain" description="Glycoside hydrolase family 31 TIM barrel" evidence="4">
    <location>
        <begin position="234"/>
        <end position="569"/>
    </location>
</feature>
<keyword evidence="2" id="KW-0326">Glycosidase</keyword>
<comment type="caution">
    <text evidence="7">The sequence shown here is derived from an EMBL/GenBank/DDBJ whole genome shotgun (WGS) entry which is preliminary data.</text>
</comment>
<keyword evidence="2 7" id="KW-0378">Hydrolase</keyword>
<dbReference type="Gene3D" id="2.60.40.1180">
    <property type="entry name" value="Golgi alpha-mannosidase II"/>
    <property type="match status" value="1"/>
</dbReference>
<name>A0ABT4I4T6_9ACTO</name>
<dbReference type="SUPFAM" id="SSF74650">
    <property type="entry name" value="Galactose mutarotase-like"/>
    <property type="match status" value="1"/>
</dbReference>
<dbReference type="InterPro" id="IPR025887">
    <property type="entry name" value="Glyco_hydro_31_N_dom"/>
</dbReference>
<evidence type="ECO:0000259" key="4">
    <source>
        <dbReference type="Pfam" id="PF01055"/>
    </source>
</evidence>
<dbReference type="RefSeq" id="WP_268916468.1">
    <property type="nucleotide sequence ID" value="NZ_JAPTMY010000002.1"/>
</dbReference>
<sequence>MLEYVTIDHGFEVRYAHEVMRVEQWGRDSVRVRCAQHAIPSADAGALETPPGPRDCPPASRDEQDGQAVRLVVGDLTVEARLDAGDGKPAVMLRFLRTGDGRELLAEEREHFWWPGSHVFYGQRSGLYEIHQRFRAYPGERIFGLGQHTHGRLNHKGVVLDLVQRNAEVTIPFYLSSRGYGFLWNSPAVGRVELAENATRWVADAAPGLDYWVTAGPTPADIMERYADAVGHSPVLPEWATGFWQCKLRYLSQAELLDVAREYRRRELPLSVIVTDFFHWTAMGDYRFDPEEYPDPEAMVRELDELGVRLMVSVWPTISPLSENYDEMVRRGLLVGTDQGVELHQDIHDKKMPRSLPVAFYDPTNPRARAFIWETVKRNYFDLGVRVWWLDACEPELNPGHPKNLSFHAGPGAAVANVYPCDNARTFWEGSRDAGAPDTVLLCRSAWAGQAKYGAAVWSGDIPPTWDSLARQVRAGMSIGISGIPWWTTDIGGFHGGDPTDEAYRELYARWFAFGAFCPLFRLHGHREPRGELGSPVSGGPNEVWSYGERCLEISRAHMELRERLRPYIGEVMRQASEKGVPAMRALFLQFPDDPAAWEVDDEFLLGPDLLIAPVTEPGVTSREVYLPAGARWTEIHSEQTFDGGERIRAEAPYEYIPVFRREGARIGV</sequence>
<dbReference type="EMBL" id="JAPTMY010000002">
    <property type="protein sequence ID" value="MCZ0856754.1"/>
    <property type="molecule type" value="Genomic_DNA"/>
</dbReference>
<evidence type="ECO:0000259" key="5">
    <source>
        <dbReference type="Pfam" id="PF13802"/>
    </source>
</evidence>
<dbReference type="Proteomes" id="UP001072034">
    <property type="component" value="Unassembled WGS sequence"/>
</dbReference>
<dbReference type="Gene3D" id="3.20.20.80">
    <property type="entry name" value="Glycosidases"/>
    <property type="match status" value="1"/>
</dbReference>
<evidence type="ECO:0000256" key="3">
    <source>
        <dbReference type="SAM" id="MobiDB-lite"/>
    </source>
</evidence>
<dbReference type="PANTHER" id="PTHR43863:SF2">
    <property type="entry name" value="MALTASE-GLUCOAMYLASE"/>
    <property type="match status" value="1"/>
</dbReference>
<comment type="similarity">
    <text evidence="1 2">Belongs to the glycosyl hydrolase 31 family.</text>
</comment>
<gene>
    <name evidence="7" type="ORF">OHJ16_01640</name>
</gene>
<feature type="region of interest" description="Disordered" evidence="3">
    <location>
        <begin position="42"/>
        <end position="64"/>
    </location>
</feature>
<accession>A0ABT4I4T6</accession>
<dbReference type="Pfam" id="PF13802">
    <property type="entry name" value="Gal_mutarotas_2"/>
    <property type="match status" value="1"/>
</dbReference>
<evidence type="ECO:0000256" key="1">
    <source>
        <dbReference type="ARBA" id="ARBA00007806"/>
    </source>
</evidence>